<dbReference type="PANTHER" id="PTHR22969:SF17">
    <property type="entry name" value="INHIBITOR OF NUCLEAR FACTOR KAPPA-B KINASE SUBUNIT BETA"/>
    <property type="match status" value="1"/>
</dbReference>
<dbReference type="OrthoDB" id="267381at2759"/>
<dbReference type="OMA" id="TRHYYAP"/>
<evidence type="ECO:0000256" key="8">
    <source>
        <dbReference type="ARBA" id="ARBA00022840"/>
    </source>
</evidence>
<dbReference type="GO" id="GO:0045944">
    <property type="term" value="P:positive regulation of transcription by RNA polymerase II"/>
    <property type="evidence" value="ECO:0007669"/>
    <property type="project" value="TreeGrafter"/>
</dbReference>
<dbReference type="InterPro" id="IPR011009">
    <property type="entry name" value="Kinase-like_dom_sf"/>
</dbReference>
<evidence type="ECO:0000313" key="12">
    <source>
        <dbReference type="RefSeq" id="XP_030078694.1"/>
    </source>
</evidence>
<keyword evidence="7 12" id="KW-0418">Kinase</keyword>
<dbReference type="GeneID" id="111604649"/>
<dbReference type="KEGG" id="dhe:111604649"/>
<keyword evidence="3" id="KW-0963">Cytoplasm</keyword>
<sequence length="733" mass="84564">MIKTTGMPSNSSCVDGWELKGHLGQGGFGEVRHWKNRRTNQEIATKHIKHDIQHKISVDQQETMKNRWLQEFEWSRKFNKPFIVAGIELGNDSKSFVAYLNGNHIWSLPVIILEYCNGGDVRKLLEKPQNANGLPEFEVREILFALRQAIDFLHSNCKICHRDLKPDNIVIHRSGNGRKIFKLTDFGLARDTPEKTIQQSIVGTRHYYAPEVVDTGKYKETVDYWSMGVIAYEVATGELPFIPHQTVFNIHINIEQKKRDCIAITEDWKNPNRFLFHTNIPIGHHLSQPWLAKFVKWLRLAFDYNHSKRGGLAATDEVQDGVTGPAIFTQIDRMLQTKVLTVFAASIYKLLEYELTPDMTLQQLAKLIERDTKFEINTIYFVLPTGHPHKRLTAQTTPMDLYVDDWRDTSEESRNPPVMLYIFNVMEKLKFEPPTPNIPDMLQHFLSKCDIKLEKWLARRIILEMHYMLSTEQALVKMLLCGCKEYALTLEHEILECQTIIKNLERQKDKSCGVIEQFHALIAAAKEQNKFQLADNQEWQSKLMNVVRKHGEIVNSIESIVHHYESTLRTVRRDAIKASEEINDKMLKTDIYKIKTFQLLLGADTTTCSDMQNISIEFAQARYAFLTDESIKQLRMTINGTHFRFRKIASVTQNAVENLNAVQGELLQLELEMLPPPAIFQLNNAMSRMSFHVDNIQAPASLDPFDSLSTDNIISQAMAISQLMDHEMDIEHN</sequence>
<evidence type="ECO:0000313" key="11">
    <source>
        <dbReference type="Proteomes" id="UP000504633"/>
    </source>
</evidence>
<accession>A0A6J2SRW0</accession>
<dbReference type="Pfam" id="PF00069">
    <property type="entry name" value="Pkinase"/>
    <property type="match status" value="1"/>
</dbReference>
<organism evidence="11 12">
    <name type="scientific">Drosophila hydei</name>
    <name type="common">Fruit fly</name>
    <dbReference type="NCBI Taxonomy" id="7224"/>
    <lineage>
        <taxon>Eukaryota</taxon>
        <taxon>Metazoa</taxon>
        <taxon>Ecdysozoa</taxon>
        <taxon>Arthropoda</taxon>
        <taxon>Hexapoda</taxon>
        <taxon>Insecta</taxon>
        <taxon>Pterygota</taxon>
        <taxon>Neoptera</taxon>
        <taxon>Endopterygota</taxon>
        <taxon>Diptera</taxon>
        <taxon>Brachycera</taxon>
        <taxon>Muscomorpha</taxon>
        <taxon>Ephydroidea</taxon>
        <taxon>Drosophilidae</taxon>
        <taxon>Drosophila</taxon>
    </lineage>
</organism>
<evidence type="ECO:0000256" key="5">
    <source>
        <dbReference type="ARBA" id="ARBA00022679"/>
    </source>
</evidence>
<feature type="domain" description="Protein kinase" evidence="10">
    <location>
        <begin position="17"/>
        <end position="327"/>
    </location>
</feature>
<keyword evidence="8" id="KW-0067">ATP-binding</keyword>
<dbReference type="SMART" id="SM00220">
    <property type="entry name" value="S_TKc"/>
    <property type="match status" value="1"/>
</dbReference>
<keyword evidence="4" id="KW-0723">Serine/threonine-protein kinase</keyword>
<dbReference type="GO" id="GO:0008385">
    <property type="term" value="C:IkappaB kinase complex"/>
    <property type="evidence" value="ECO:0007669"/>
    <property type="project" value="TreeGrafter"/>
</dbReference>
<dbReference type="InterPro" id="IPR008271">
    <property type="entry name" value="Ser/Thr_kinase_AS"/>
</dbReference>
<evidence type="ECO:0000259" key="10">
    <source>
        <dbReference type="PROSITE" id="PS50011"/>
    </source>
</evidence>
<dbReference type="SUPFAM" id="SSF56112">
    <property type="entry name" value="Protein kinase-like (PK-like)"/>
    <property type="match status" value="1"/>
</dbReference>
<comment type="catalytic activity">
    <reaction evidence="9">
        <text>L-seryl-[I-kappa-B protein] + ATP = O-phospho-L-seryl-[I-kappa-B protein] + ADP + H(+)</text>
        <dbReference type="Rhea" id="RHEA:19073"/>
        <dbReference type="Rhea" id="RHEA-COMP:13698"/>
        <dbReference type="Rhea" id="RHEA-COMP:13699"/>
        <dbReference type="ChEBI" id="CHEBI:15378"/>
        <dbReference type="ChEBI" id="CHEBI:29999"/>
        <dbReference type="ChEBI" id="CHEBI:30616"/>
        <dbReference type="ChEBI" id="CHEBI:83421"/>
        <dbReference type="ChEBI" id="CHEBI:456216"/>
        <dbReference type="EC" id="2.7.11.10"/>
    </reaction>
</comment>
<evidence type="ECO:0000256" key="3">
    <source>
        <dbReference type="ARBA" id="ARBA00022490"/>
    </source>
</evidence>
<evidence type="ECO:0000256" key="9">
    <source>
        <dbReference type="ARBA" id="ARBA00048789"/>
    </source>
</evidence>
<dbReference type="EC" id="2.7.11.10" evidence="2"/>
<dbReference type="CTD" id="44432"/>
<keyword evidence="6" id="KW-0547">Nucleotide-binding</keyword>
<dbReference type="PANTHER" id="PTHR22969">
    <property type="entry name" value="IKB KINASE"/>
    <property type="match status" value="1"/>
</dbReference>
<gene>
    <name evidence="12" type="primary">LOC111604649</name>
</gene>
<dbReference type="GO" id="GO:0008384">
    <property type="term" value="F:IkappaB kinase activity"/>
    <property type="evidence" value="ECO:0007669"/>
    <property type="project" value="UniProtKB-EC"/>
</dbReference>
<dbReference type="GO" id="GO:0005524">
    <property type="term" value="F:ATP binding"/>
    <property type="evidence" value="ECO:0007669"/>
    <property type="project" value="UniProtKB-KW"/>
</dbReference>
<dbReference type="Gene3D" id="1.10.510.10">
    <property type="entry name" value="Transferase(Phosphotransferase) domain 1"/>
    <property type="match status" value="1"/>
</dbReference>
<dbReference type="PROSITE" id="PS00108">
    <property type="entry name" value="PROTEIN_KINASE_ST"/>
    <property type="match status" value="1"/>
</dbReference>
<evidence type="ECO:0000256" key="7">
    <source>
        <dbReference type="ARBA" id="ARBA00022777"/>
    </source>
</evidence>
<dbReference type="PROSITE" id="PS50011">
    <property type="entry name" value="PROTEIN_KINASE_DOM"/>
    <property type="match status" value="1"/>
</dbReference>
<dbReference type="InterPro" id="IPR051180">
    <property type="entry name" value="IKK"/>
</dbReference>
<dbReference type="InterPro" id="IPR000719">
    <property type="entry name" value="Prot_kinase_dom"/>
</dbReference>
<dbReference type="Proteomes" id="UP000504633">
    <property type="component" value="Unplaced"/>
</dbReference>
<evidence type="ECO:0000256" key="1">
    <source>
        <dbReference type="ARBA" id="ARBA00004496"/>
    </source>
</evidence>
<dbReference type="RefSeq" id="XP_030078694.1">
    <property type="nucleotide sequence ID" value="XM_030222834.1"/>
</dbReference>
<evidence type="ECO:0000256" key="6">
    <source>
        <dbReference type="ARBA" id="ARBA00022741"/>
    </source>
</evidence>
<keyword evidence="5" id="KW-0808">Transferase</keyword>
<evidence type="ECO:0000256" key="4">
    <source>
        <dbReference type="ARBA" id="ARBA00022527"/>
    </source>
</evidence>
<evidence type="ECO:0000256" key="2">
    <source>
        <dbReference type="ARBA" id="ARBA00012442"/>
    </source>
</evidence>
<keyword evidence="11" id="KW-1185">Reference proteome</keyword>
<reference evidence="12" key="1">
    <citation type="submission" date="2025-08" db="UniProtKB">
        <authorList>
            <consortium name="RefSeq"/>
        </authorList>
    </citation>
    <scope>IDENTIFICATION</scope>
    <source>
        <strain evidence="12">15085-1641.00</strain>
        <tissue evidence="12">Whole body</tissue>
    </source>
</reference>
<name>A0A6J2SRW0_DROHY</name>
<comment type="subcellular location">
    <subcellularLocation>
        <location evidence="1">Cytoplasm</location>
    </subcellularLocation>
</comment>
<dbReference type="AlphaFoldDB" id="A0A6J2SRW0"/>
<dbReference type="GO" id="GO:0033209">
    <property type="term" value="P:tumor necrosis factor-mediated signaling pathway"/>
    <property type="evidence" value="ECO:0007669"/>
    <property type="project" value="TreeGrafter"/>
</dbReference>
<proteinExistence type="predicted"/>
<protein>
    <recommendedName>
        <fullName evidence="2">IkappaB kinase</fullName>
        <ecNumber evidence="2">2.7.11.10</ecNumber>
    </recommendedName>
</protein>